<dbReference type="AlphaFoldDB" id="A0A5C4S6Q3"/>
<evidence type="ECO:0000256" key="1">
    <source>
        <dbReference type="SAM" id="MobiDB-lite"/>
    </source>
</evidence>
<feature type="region of interest" description="Disordered" evidence="1">
    <location>
        <begin position="133"/>
        <end position="170"/>
    </location>
</feature>
<gene>
    <name evidence="2" type="ORF">FGF66_09065</name>
</gene>
<feature type="region of interest" description="Disordered" evidence="1">
    <location>
        <begin position="75"/>
        <end position="99"/>
    </location>
</feature>
<reference evidence="2 3" key="1">
    <citation type="submission" date="2019-05" db="EMBL/GenBank/DDBJ databases">
        <title>Draft Whole-Genome sequence of the green sulfur bacterium Chlorobaculum thiosulfatiphilum DSM 249.</title>
        <authorList>
            <person name="Meyer T.E."/>
            <person name="Kyndt J.A."/>
        </authorList>
    </citation>
    <scope>NUCLEOTIDE SEQUENCE [LARGE SCALE GENOMIC DNA]</scope>
    <source>
        <strain evidence="2 3">DSM 249</strain>
    </source>
</reference>
<feature type="compositionally biased region" description="Polar residues" evidence="1">
    <location>
        <begin position="137"/>
        <end position="146"/>
    </location>
</feature>
<protein>
    <submittedName>
        <fullName evidence="2">Uncharacterized protein</fullName>
    </submittedName>
</protein>
<dbReference type="EMBL" id="VDCH01000020">
    <property type="protein sequence ID" value="TNJ38401.1"/>
    <property type="molecule type" value="Genomic_DNA"/>
</dbReference>
<sequence length="170" mass="18591">MNLLILLLVVIILLLFVIVAMLATGWPGKQREEIERLGNSLRREILEQRGDNLQLMKSIRIVIEDAVKESVEKEMAAAAPRSRSRKNARAKSPQTADPVVAPIIAEEEDADNGSQLSVLQAIQIPLFSGKADMSTDLPVNSPTSSEALAPKTPEPETIHMGYVDDIPDAE</sequence>
<evidence type="ECO:0000313" key="2">
    <source>
        <dbReference type="EMBL" id="TNJ38401.1"/>
    </source>
</evidence>
<name>A0A5C4S6Q3_CHLTI</name>
<dbReference type="RefSeq" id="WP_139457328.1">
    <property type="nucleotide sequence ID" value="NZ_VDCH01000020.1"/>
</dbReference>
<accession>A0A5C4S6Q3</accession>
<keyword evidence="3" id="KW-1185">Reference proteome</keyword>
<comment type="caution">
    <text evidence="2">The sequence shown here is derived from an EMBL/GenBank/DDBJ whole genome shotgun (WGS) entry which is preliminary data.</text>
</comment>
<organism evidence="2 3">
    <name type="scientific">Chlorobaculum thiosulfatiphilum</name>
    <name type="common">Chlorobium limicola f.sp. thiosulfatophilum</name>
    <dbReference type="NCBI Taxonomy" id="115852"/>
    <lineage>
        <taxon>Bacteria</taxon>
        <taxon>Pseudomonadati</taxon>
        <taxon>Chlorobiota</taxon>
        <taxon>Chlorobiia</taxon>
        <taxon>Chlorobiales</taxon>
        <taxon>Chlorobiaceae</taxon>
        <taxon>Chlorobaculum</taxon>
    </lineage>
</organism>
<dbReference type="Proteomes" id="UP000308271">
    <property type="component" value="Unassembled WGS sequence"/>
</dbReference>
<proteinExistence type="predicted"/>
<dbReference type="OrthoDB" id="598517at2"/>
<evidence type="ECO:0000313" key="3">
    <source>
        <dbReference type="Proteomes" id="UP000308271"/>
    </source>
</evidence>